<dbReference type="GO" id="GO:0016783">
    <property type="term" value="F:sulfurtransferase activity"/>
    <property type="evidence" value="ECO:0007669"/>
    <property type="project" value="InterPro"/>
</dbReference>
<comment type="similarity">
    <text evidence="2">Belongs to the DsrE/TusD family.</text>
</comment>
<dbReference type="RefSeq" id="WP_138987658.1">
    <property type="nucleotide sequence ID" value="NZ_CP043869.1"/>
</dbReference>
<dbReference type="PANTHER" id="PTHR34874:SF3">
    <property type="entry name" value="SULFURTRANSFERASE TUSD"/>
    <property type="match status" value="1"/>
</dbReference>
<dbReference type="PANTHER" id="PTHR34874">
    <property type="entry name" value="PROTEIN YCHN"/>
    <property type="match status" value="1"/>
</dbReference>
<dbReference type="Gene3D" id="3.40.1260.10">
    <property type="entry name" value="DsrEFH-like"/>
    <property type="match status" value="1"/>
</dbReference>
<reference evidence="5 6" key="1">
    <citation type="journal article" date="2019" name="Biochem. Eng. J.">
        <title>Metabolic engineering of the marine bacteria Neptunomonas concharum for the production of acetoin and meso-2,3-butanediol from acetate.</title>
        <authorList>
            <person name="Li W."/>
            <person name="Pu N."/>
            <person name="Liu C.-X."/>
            <person name="Yuan Q.-P."/>
            <person name="Li Z.-J."/>
        </authorList>
    </citation>
    <scope>NUCLEOTIDE SEQUENCE [LARGE SCALE GENOMIC DNA]</scope>
    <source>
        <strain evidence="5 6">JCM17730</strain>
    </source>
</reference>
<dbReference type="GO" id="GO:0002143">
    <property type="term" value="P:tRNA wobble position uridine thiolation"/>
    <property type="evidence" value="ECO:0007669"/>
    <property type="project" value="TreeGrafter"/>
</dbReference>
<name>A0A5P1RCM8_9GAMM</name>
<evidence type="ECO:0000313" key="6">
    <source>
        <dbReference type="Proteomes" id="UP000324760"/>
    </source>
</evidence>
<accession>A0A5P1RCM8</accession>
<dbReference type="OrthoDB" id="9787483at2"/>
<dbReference type="GO" id="GO:0097163">
    <property type="term" value="F:sulfur carrier activity"/>
    <property type="evidence" value="ECO:0007669"/>
    <property type="project" value="TreeGrafter"/>
</dbReference>
<evidence type="ECO:0000256" key="3">
    <source>
        <dbReference type="ARBA" id="ARBA00022490"/>
    </source>
</evidence>
<dbReference type="Pfam" id="PF02635">
    <property type="entry name" value="DsrE"/>
    <property type="match status" value="1"/>
</dbReference>
<dbReference type="EC" id="2.8.1.-" evidence="5"/>
<evidence type="ECO:0000256" key="1">
    <source>
        <dbReference type="ARBA" id="ARBA00004496"/>
    </source>
</evidence>
<dbReference type="InterPro" id="IPR003787">
    <property type="entry name" value="Sulphur_relay_DsrE/F-like"/>
</dbReference>
<sequence>MIFSILIYGSPTNSLSVESAYRFTKTALAAGHTIHRVFFYGESVYAASSLSVTPRDEVDCFQAWKELADTHDLDVVVCIAAALKRGVLDPPEAKRHEKLAYNLAPPFSLSGLGQLTDAALTSDRLITFGSA</sequence>
<gene>
    <name evidence="5" type="primary">tusD</name>
    <name evidence="5" type="ORF">F0U83_10085</name>
</gene>
<dbReference type="GO" id="GO:1990228">
    <property type="term" value="C:sulfurtransferase complex"/>
    <property type="evidence" value="ECO:0007669"/>
    <property type="project" value="TreeGrafter"/>
</dbReference>
<dbReference type="NCBIfam" id="NF001237">
    <property type="entry name" value="PRK00207.1"/>
    <property type="match status" value="1"/>
</dbReference>
<protein>
    <submittedName>
        <fullName evidence="5">Sulfurtransferase complex subunit TusD</fullName>
        <ecNumber evidence="5">2.8.1.-</ecNumber>
    </submittedName>
</protein>
<dbReference type="KEGG" id="ncu:F0U83_10085"/>
<evidence type="ECO:0000256" key="4">
    <source>
        <dbReference type="ARBA" id="ARBA00022679"/>
    </source>
</evidence>
<dbReference type="AlphaFoldDB" id="A0A5P1RCM8"/>
<organism evidence="5 6">
    <name type="scientific">Neptunomonas concharum</name>
    <dbReference type="NCBI Taxonomy" id="1031538"/>
    <lineage>
        <taxon>Bacteria</taxon>
        <taxon>Pseudomonadati</taxon>
        <taxon>Pseudomonadota</taxon>
        <taxon>Gammaproteobacteria</taxon>
        <taxon>Oceanospirillales</taxon>
        <taxon>Oceanospirillaceae</taxon>
        <taxon>Neptunomonas</taxon>
    </lineage>
</organism>
<dbReference type="NCBIfam" id="TIGR03012">
    <property type="entry name" value="sulf_tusD_dsrE"/>
    <property type="match status" value="1"/>
</dbReference>
<comment type="subcellular location">
    <subcellularLocation>
        <location evidence="1">Cytoplasm</location>
    </subcellularLocation>
</comment>
<dbReference type="InterPro" id="IPR017463">
    <property type="entry name" value="Sulphur_relay_TusD/DsrE"/>
</dbReference>
<dbReference type="Proteomes" id="UP000324760">
    <property type="component" value="Chromosome"/>
</dbReference>
<keyword evidence="4 5" id="KW-0808">Transferase</keyword>
<evidence type="ECO:0000313" key="5">
    <source>
        <dbReference type="EMBL" id="QEQ97032.1"/>
    </source>
</evidence>
<evidence type="ECO:0000256" key="2">
    <source>
        <dbReference type="ARBA" id="ARBA00007067"/>
    </source>
</evidence>
<dbReference type="InterPro" id="IPR027396">
    <property type="entry name" value="DsrEFH-like"/>
</dbReference>
<keyword evidence="6" id="KW-1185">Reference proteome</keyword>
<proteinExistence type="inferred from homology"/>
<dbReference type="EMBL" id="CP043869">
    <property type="protein sequence ID" value="QEQ97032.1"/>
    <property type="molecule type" value="Genomic_DNA"/>
</dbReference>
<dbReference type="SUPFAM" id="SSF75169">
    <property type="entry name" value="DsrEFH-like"/>
    <property type="match status" value="1"/>
</dbReference>
<keyword evidence="3" id="KW-0963">Cytoplasm</keyword>